<dbReference type="PROSITE" id="PS51470">
    <property type="entry name" value="FG_GAP"/>
    <property type="match status" value="10"/>
</dbReference>
<reference evidence="6 7" key="1">
    <citation type="submission" date="2020-05" db="EMBL/GenBank/DDBJ databases">
        <authorList>
            <person name="Petersen J."/>
            <person name="Sayavedra L."/>
        </authorList>
    </citation>
    <scope>NUCLEOTIDE SEQUENCE [LARGE SCALE GENOMIC DNA]</scope>
    <source>
        <strain evidence="6">B azoricus SOX ET2 1586I</strain>
    </source>
</reference>
<dbReference type="SUPFAM" id="SSF69318">
    <property type="entry name" value="Integrin alpha N-terminal domain"/>
    <property type="match status" value="4"/>
</dbReference>
<accession>A0ABN7GE94</accession>
<dbReference type="InterPro" id="IPR001343">
    <property type="entry name" value="Hemolysn_Ca-bd"/>
</dbReference>
<dbReference type="RefSeq" id="WP_202784519.1">
    <property type="nucleotide sequence ID" value="NZ_CAHJWF010000396.1"/>
</dbReference>
<dbReference type="SUPFAM" id="SSF51120">
    <property type="entry name" value="beta-Roll"/>
    <property type="match status" value="1"/>
</dbReference>
<evidence type="ECO:0000256" key="1">
    <source>
        <dbReference type="ARBA" id="ARBA00022729"/>
    </source>
</evidence>
<dbReference type="PANTHER" id="PTHR23221:SF7">
    <property type="entry name" value="PHOSPHATIDYLINOSITOL-GLYCAN-SPECIFIC PHOSPHOLIPASE D"/>
    <property type="match status" value="1"/>
</dbReference>
<dbReference type="SMART" id="SM00191">
    <property type="entry name" value="Int_alpha"/>
    <property type="match status" value="14"/>
</dbReference>
<evidence type="ECO:0000256" key="5">
    <source>
        <dbReference type="ARBA" id="ARBA00023180"/>
    </source>
</evidence>
<keyword evidence="5" id="KW-0325">Glycoprotein</keyword>
<dbReference type="PANTHER" id="PTHR23221">
    <property type="entry name" value="GLYCOSYLPHOSPHATIDYLINOSITOL PHOSPHOLIPASE D"/>
    <property type="match status" value="1"/>
</dbReference>
<dbReference type="Gene3D" id="2.130.10.130">
    <property type="entry name" value="Integrin alpha, N-terminal"/>
    <property type="match status" value="8"/>
</dbReference>
<comment type="caution">
    <text evidence="6">The sequence shown here is derived from an EMBL/GenBank/DDBJ whole genome shotgun (WGS) entry which is preliminary data.</text>
</comment>
<evidence type="ECO:0000313" key="6">
    <source>
        <dbReference type="EMBL" id="CAB5507267.1"/>
    </source>
</evidence>
<gene>
    <name evidence="6" type="ORF">AZO1586I_1805</name>
</gene>
<evidence type="ECO:0000256" key="4">
    <source>
        <dbReference type="ARBA" id="ARBA00022837"/>
    </source>
</evidence>
<evidence type="ECO:0000256" key="3">
    <source>
        <dbReference type="ARBA" id="ARBA00022801"/>
    </source>
</evidence>
<dbReference type="InterPro" id="IPR011049">
    <property type="entry name" value="Serralysin-like_metalloprot_C"/>
</dbReference>
<dbReference type="PRINTS" id="PR01185">
    <property type="entry name" value="INTEGRINA"/>
</dbReference>
<protein>
    <recommendedName>
        <fullName evidence="8">Flagellar hook-length control protein FliK</fullName>
    </recommendedName>
</protein>
<keyword evidence="1" id="KW-0732">Signal</keyword>
<keyword evidence="4" id="KW-0106">Calcium</keyword>
<dbReference type="Pfam" id="PF01839">
    <property type="entry name" value="FG-GAP"/>
    <property type="match status" value="14"/>
</dbReference>
<evidence type="ECO:0008006" key="8">
    <source>
        <dbReference type="Google" id="ProtNLM"/>
    </source>
</evidence>
<evidence type="ECO:0000256" key="2">
    <source>
        <dbReference type="ARBA" id="ARBA00022737"/>
    </source>
</evidence>
<dbReference type="EMBL" id="CAHJWF010000396">
    <property type="protein sequence ID" value="CAB5507267.1"/>
    <property type="molecule type" value="Genomic_DNA"/>
</dbReference>
<dbReference type="Pfam" id="PF00353">
    <property type="entry name" value="HemolysinCabind"/>
    <property type="match status" value="2"/>
</dbReference>
<dbReference type="InterPro" id="IPR013519">
    <property type="entry name" value="Int_alpha_beta-p"/>
</dbReference>
<feature type="non-terminal residue" evidence="6">
    <location>
        <position position="1392"/>
    </location>
</feature>
<sequence length="1392" mass="140800">NSGDEVIATGFNDSATKKTVDGIAYSIYTHTDANTDSNAEFWIQKGVTLIGAQRGFVINGESAGDNSGYSVSNAGDVNGDGLDDLIVGAGSANLNGKSKAGKSYIVFGKQDADTIELSAIAAGKGGFVINGESAKDYSGHSVSSAGDVNGDGLDDLIVGTREAKSYIVFGKQDTNTIELSIIAVGTSTGGFVISGESMRNHARFSVSSAGDVNGDGLDDLIIGADSAGKSYVVFGKQDSAAIDLSVIVAGKNTIGFVIKGESRHDYSGYSVSSAGDVNGDGLDDLIIGANSANPSGKIKAGKSYVVFGKQGTDPIELSAIVAGTGGFVINGESAKDYSGYSVSSAGDVNGDGLDDLIVGSYLAAPSGKSQAGKSYVVFGKKDNTNAIELSAIAVGTGGFVINGELADDKSGYSVSNAGDVNGDGLDDLIVGAYLADPSGKLQAGKSYVVFGKKDNTSVIELSAIAAGTGGFVIKGESANDYSGYSVSSAGDVNGDGLDDLIVGAYGANPNGKSHAGKSYVIFGKTDTDAIYLSKLGDESKYTIDYLGDKNANTLTGTTKNEIFVAGAGNDTLIGNGGMDVFNAGVGNDDIVINASNITALEQVGVGNRARVDGGGGIDTLKLQGAGLTLDLTKISDRCIQDIEVIDITGSGNNTLKLNLDDLLHTSSSTNILKVLGNSGDKVDAAGFSGPTTEKTVDGVIYNAYTHSDTNAELWLQKGVVLEGAWRGFFIDGESNGGDSGYSVSSAGDVNGDGLDDLMISAIYANSNAGESYIVFGKQDNTVINLSAIAAGKGGFVVNGESANDYSGHSVSNAGDVNGDGLDDLIVGAYLATPSGKSQAGKSYVVFGKKDNTNAIELSAIAAGGTGGFVINGESMGDFSGHSVSNAGDVNGDGLDDLIIGTYGAGKSYVVFGKQDNIAINLSDIVAGTGGFVINGESAHDESAHDYSGYSVSSAGDVNGDGLDDLIVGARKANPSGKLNAGKSYVVFGKQDNTAINLSDIVAGTGGFVINGELAGDESGYSVSSAGDVNGDGLDDLIVGAREANPSGKLNAGKSYVVFGKQDNTDAIELSAIVAGTGGFVINGELAGDESGYSVSSAGDVNGDGLDDLIVGAYGDHPSGKSSAGKSYFVLSYVVFGKQDNTAINLSAIAAGKGGFVVNGESVNGYSGHSVSSAGDVNGDGLDDLIVGAYKADPNGNESGKSYVIFGKIDTDAIDLAKLGANSKYAIDHLGDKNANTLTGTSRDEIFVAGAGDDTLTGNGGMDVFNAGLGKDSILINASNISALEQTGAGNRTRVDGGGGVDTLKLDGAGLTLDLTKISNTRIQDIEIIDIRGSGNNTLKLNLNDLLAASTSTNILKVLSNSGDTINISGFVKTSTETENGITYNVYTHSDAN</sequence>
<organism evidence="6 7">
    <name type="scientific">Bathymodiolus thermophilus thioautotrophic gill symbiont</name>
    <dbReference type="NCBI Taxonomy" id="2360"/>
    <lineage>
        <taxon>Bacteria</taxon>
        <taxon>Pseudomonadati</taxon>
        <taxon>Pseudomonadota</taxon>
        <taxon>Gammaproteobacteria</taxon>
        <taxon>sulfur-oxidizing symbionts</taxon>
    </lineage>
</organism>
<proteinExistence type="predicted"/>
<keyword evidence="3" id="KW-0378">Hydrolase</keyword>
<dbReference type="InterPro" id="IPR013517">
    <property type="entry name" value="FG-GAP"/>
</dbReference>
<keyword evidence="7" id="KW-1185">Reference proteome</keyword>
<dbReference type="InterPro" id="IPR028994">
    <property type="entry name" value="Integrin_alpha_N"/>
</dbReference>
<dbReference type="Proteomes" id="UP000626656">
    <property type="component" value="Unassembled WGS sequence"/>
</dbReference>
<evidence type="ECO:0000313" key="7">
    <source>
        <dbReference type="Proteomes" id="UP000626656"/>
    </source>
</evidence>
<keyword evidence="2" id="KW-0677">Repeat</keyword>
<feature type="non-terminal residue" evidence="6">
    <location>
        <position position="1"/>
    </location>
</feature>
<name>A0ABN7GE94_9GAMM</name>
<dbReference type="InterPro" id="IPR000413">
    <property type="entry name" value="Integrin_alpha"/>
</dbReference>